<dbReference type="GO" id="GO:0005737">
    <property type="term" value="C:cytoplasm"/>
    <property type="evidence" value="ECO:0007669"/>
    <property type="project" value="UniProtKB-SubCell"/>
</dbReference>
<organism evidence="9 10">
    <name type="scientific">Candidatus Curtissbacteria bacterium RBG_16_39_7</name>
    <dbReference type="NCBI Taxonomy" id="1797707"/>
    <lineage>
        <taxon>Bacteria</taxon>
        <taxon>Candidatus Curtissiibacteriota</taxon>
    </lineage>
</organism>
<dbReference type="EMBL" id="MFAV01000042">
    <property type="protein sequence ID" value="OGD85870.1"/>
    <property type="molecule type" value="Genomic_DNA"/>
</dbReference>
<dbReference type="AlphaFoldDB" id="A0A1F5G1X4"/>
<dbReference type="Pfam" id="PF02631">
    <property type="entry name" value="RecX_HTH2"/>
    <property type="match status" value="1"/>
</dbReference>
<dbReference type="Gene3D" id="1.10.10.10">
    <property type="entry name" value="Winged helix-like DNA-binding domain superfamily/Winged helix DNA-binding domain"/>
    <property type="match status" value="3"/>
</dbReference>
<comment type="function">
    <text evidence="5">Modulates RecA activity.</text>
</comment>
<dbReference type="InterPro" id="IPR053925">
    <property type="entry name" value="RecX_HTH_3rd"/>
</dbReference>
<dbReference type="Proteomes" id="UP000176628">
    <property type="component" value="Unassembled WGS sequence"/>
</dbReference>
<name>A0A1F5G1X4_9BACT</name>
<keyword evidence="4 5" id="KW-0963">Cytoplasm</keyword>
<evidence type="ECO:0000256" key="4">
    <source>
        <dbReference type="ARBA" id="ARBA00022490"/>
    </source>
</evidence>
<comment type="caution">
    <text evidence="9">The sequence shown here is derived from an EMBL/GenBank/DDBJ whole genome shotgun (WGS) entry which is preliminary data.</text>
</comment>
<dbReference type="GO" id="GO:0006282">
    <property type="term" value="P:regulation of DNA repair"/>
    <property type="evidence" value="ECO:0007669"/>
    <property type="project" value="UniProtKB-UniRule"/>
</dbReference>
<evidence type="ECO:0000256" key="3">
    <source>
        <dbReference type="ARBA" id="ARBA00018111"/>
    </source>
</evidence>
<dbReference type="PANTHER" id="PTHR33602">
    <property type="entry name" value="REGULATORY PROTEIN RECX FAMILY PROTEIN"/>
    <property type="match status" value="1"/>
</dbReference>
<dbReference type="InterPro" id="IPR003783">
    <property type="entry name" value="Regulatory_RecX"/>
</dbReference>
<reference evidence="9 10" key="1">
    <citation type="journal article" date="2016" name="Nat. Commun.">
        <title>Thousands of microbial genomes shed light on interconnected biogeochemical processes in an aquifer system.</title>
        <authorList>
            <person name="Anantharaman K."/>
            <person name="Brown C.T."/>
            <person name="Hug L.A."/>
            <person name="Sharon I."/>
            <person name="Castelle C.J."/>
            <person name="Probst A.J."/>
            <person name="Thomas B.C."/>
            <person name="Singh A."/>
            <person name="Wilkins M.J."/>
            <person name="Karaoz U."/>
            <person name="Brodie E.L."/>
            <person name="Williams K.H."/>
            <person name="Hubbard S.S."/>
            <person name="Banfield J.F."/>
        </authorList>
    </citation>
    <scope>NUCLEOTIDE SEQUENCE [LARGE SCALE GENOMIC DNA]</scope>
</reference>
<dbReference type="HAMAP" id="MF_01114">
    <property type="entry name" value="RecX"/>
    <property type="match status" value="1"/>
</dbReference>
<gene>
    <name evidence="5" type="primary">recX</name>
    <name evidence="9" type="ORF">A2Z23_00900</name>
</gene>
<evidence type="ECO:0000313" key="10">
    <source>
        <dbReference type="Proteomes" id="UP000176628"/>
    </source>
</evidence>
<protein>
    <recommendedName>
        <fullName evidence="3 5">Regulatory protein RecX</fullName>
    </recommendedName>
</protein>
<proteinExistence type="inferred from homology"/>
<feature type="domain" description="RecX second three-helical" evidence="6">
    <location>
        <begin position="129"/>
        <end position="170"/>
    </location>
</feature>
<dbReference type="PANTHER" id="PTHR33602:SF1">
    <property type="entry name" value="REGULATORY PROTEIN RECX FAMILY PROTEIN"/>
    <property type="match status" value="1"/>
</dbReference>
<dbReference type="Pfam" id="PF21982">
    <property type="entry name" value="RecX_HTH1"/>
    <property type="match status" value="1"/>
</dbReference>
<dbReference type="InterPro" id="IPR036388">
    <property type="entry name" value="WH-like_DNA-bd_sf"/>
</dbReference>
<evidence type="ECO:0000259" key="7">
    <source>
        <dbReference type="Pfam" id="PF21981"/>
    </source>
</evidence>
<comment type="subcellular location">
    <subcellularLocation>
        <location evidence="1 5">Cytoplasm</location>
    </subcellularLocation>
</comment>
<evidence type="ECO:0000256" key="1">
    <source>
        <dbReference type="ARBA" id="ARBA00004496"/>
    </source>
</evidence>
<evidence type="ECO:0000256" key="5">
    <source>
        <dbReference type="HAMAP-Rule" id="MF_01114"/>
    </source>
</evidence>
<sequence>MFASLLLKNSSDSRIYDNILEMSEITAIEPQKRRAGRFNIFVDGVFSFALSEDLIAREKIKIGQKITQEQIEKLIQEYELEKILEKVFRFLSYRQRSKQEILNYLKKKNLGEKEIELVIKKIEKLGFIDDEEFARAFVQSRIKARPKGKRLLIQELRQKGIEKEIIEKTLEEVTLPEIELAQKAIEKKLKNFLKLPPQEAKVKIAGFLARRGFSWDTIKELIDRIGKRD</sequence>
<evidence type="ECO:0000259" key="6">
    <source>
        <dbReference type="Pfam" id="PF02631"/>
    </source>
</evidence>
<dbReference type="InterPro" id="IPR053924">
    <property type="entry name" value="RecX_HTH_2nd"/>
</dbReference>
<feature type="domain" description="RecX third three-helical" evidence="7">
    <location>
        <begin position="177"/>
        <end position="221"/>
    </location>
</feature>
<evidence type="ECO:0000313" key="9">
    <source>
        <dbReference type="EMBL" id="OGD85870.1"/>
    </source>
</evidence>
<dbReference type="InterPro" id="IPR053926">
    <property type="entry name" value="RecX_HTH_1st"/>
</dbReference>
<dbReference type="Pfam" id="PF21981">
    <property type="entry name" value="RecX_HTH3"/>
    <property type="match status" value="1"/>
</dbReference>
<evidence type="ECO:0000256" key="2">
    <source>
        <dbReference type="ARBA" id="ARBA00009695"/>
    </source>
</evidence>
<accession>A0A1F5G1X4</accession>
<comment type="similarity">
    <text evidence="2 5">Belongs to the RecX family.</text>
</comment>
<evidence type="ECO:0000259" key="8">
    <source>
        <dbReference type="Pfam" id="PF21982"/>
    </source>
</evidence>
<feature type="domain" description="RecX first three-helical" evidence="8">
    <location>
        <begin position="85"/>
        <end position="121"/>
    </location>
</feature>